<dbReference type="Proteomes" id="UP000321528">
    <property type="component" value="Unassembled WGS sequence"/>
</dbReference>
<accession>A0A418N4B3</accession>
<keyword evidence="5" id="KW-1185">Reference proteome</keyword>
<reference evidence="2 4" key="1">
    <citation type="submission" date="2018-08" db="EMBL/GenBank/DDBJ databases">
        <title>Proposal of Muricauda 72 sp.nov. and Muricauda NH166 sp.nov., isolated from seawater.</title>
        <authorList>
            <person name="Cheng H."/>
            <person name="Wu Y.-H."/>
            <person name="Guo L.-L."/>
            <person name="Xu X.-W."/>
        </authorList>
    </citation>
    <scope>NUCLEOTIDE SEQUENCE [LARGE SCALE GENOMIC DNA]</scope>
    <source>
        <strain evidence="2 4">NH166</strain>
    </source>
</reference>
<evidence type="ECO:0000313" key="4">
    <source>
        <dbReference type="Proteomes" id="UP000284189"/>
    </source>
</evidence>
<dbReference type="RefSeq" id="WP_119641543.1">
    <property type="nucleotide sequence ID" value="NZ_QXFJ01000030.1"/>
</dbReference>
<protein>
    <submittedName>
        <fullName evidence="2">Uncharacterized protein</fullName>
    </submittedName>
</protein>
<reference evidence="3 5" key="2">
    <citation type="submission" date="2019-07" db="EMBL/GenBank/DDBJ databases">
        <title>Draft genome of two Muricauda strains isolated from deep sea.</title>
        <authorList>
            <person name="Sun C."/>
        </authorList>
    </citation>
    <scope>NUCLEOTIDE SEQUENCE [LARGE SCALE GENOMIC DNA]</scope>
    <source>
        <strain evidence="3 5">NH166</strain>
    </source>
</reference>
<keyword evidence="1" id="KW-1133">Transmembrane helix</keyword>
<dbReference type="EMBL" id="QXFJ01000030">
    <property type="protein sequence ID" value="RIV68704.1"/>
    <property type="molecule type" value="Genomic_DNA"/>
</dbReference>
<evidence type="ECO:0000313" key="5">
    <source>
        <dbReference type="Proteomes" id="UP000321528"/>
    </source>
</evidence>
<dbReference type="EMBL" id="VNWL01000029">
    <property type="protein sequence ID" value="TXK00403.1"/>
    <property type="molecule type" value="Genomic_DNA"/>
</dbReference>
<evidence type="ECO:0000313" key="3">
    <source>
        <dbReference type="EMBL" id="TXK00403.1"/>
    </source>
</evidence>
<sequence>MSDAIWALIGVVVGGLLTGWINYGLQKRQFQHNFEMFRLENQSKETVKSILTDLLWHKKFIDRSMKALKQNIGGYTEDEIRQLLHEVGAVKITRKKDNTEWWYLKEREEERIEHLKSKS</sequence>
<gene>
    <name evidence="2" type="ORF">D2U88_16070</name>
    <name evidence="3" type="ORF">FQ019_15890</name>
</gene>
<proteinExistence type="predicted"/>
<dbReference type="Proteomes" id="UP000284189">
    <property type="component" value="Unassembled WGS sequence"/>
</dbReference>
<feature type="transmembrane region" description="Helical" evidence="1">
    <location>
        <begin position="6"/>
        <end position="25"/>
    </location>
</feature>
<keyword evidence="1" id="KW-0812">Transmembrane</keyword>
<evidence type="ECO:0000256" key="1">
    <source>
        <dbReference type="SAM" id="Phobius"/>
    </source>
</evidence>
<dbReference type="OrthoDB" id="5197177at2"/>
<comment type="caution">
    <text evidence="2">The sequence shown here is derived from an EMBL/GenBank/DDBJ whole genome shotgun (WGS) entry which is preliminary data.</text>
</comment>
<organism evidence="2 4">
    <name type="scientific">Flagellimonas aequoris</name>
    <dbReference type="NCBI Taxonomy" id="2306997"/>
    <lineage>
        <taxon>Bacteria</taxon>
        <taxon>Pseudomonadati</taxon>
        <taxon>Bacteroidota</taxon>
        <taxon>Flavobacteriia</taxon>
        <taxon>Flavobacteriales</taxon>
        <taxon>Flavobacteriaceae</taxon>
        <taxon>Flagellimonas</taxon>
    </lineage>
</organism>
<name>A0A418N4B3_9FLAO</name>
<dbReference type="AlphaFoldDB" id="A0A418N4B3"/>
<evidence type="ECO:0000313" key="2">
    <source>
        <dbReference type="EMBL" id="RIV68704.1"/>
    </source>
</evidence>
<keyword evidence="1" id="KW-0472">Membrane</keyword>